<keyword evidence="2" id="KW-1185">Reference proteome</keyword>
<dbReference type="PANTHER" id="PTHR33745">
    <property type="entry name" value="RSBT ANTAGONIST PROTEIN RSBS-RELATED"/>
    <property type="match status" value="1"/>
</dbReference>
<dbReference type="AlphaFoldDB" id="A0A859FHV9"/>
<dbReference type="Gene3D" id="3.30.450.20">
    <property type="entry name" value="PAS domain"/>
    <property type="match status" value="1"/>
</dbReference>
<dbReference type="RefSeq" id="WP_176009791.1">
    <property type="nucleotide sequence ID" value="NZ_CP041372.2"/>
</dbReference>
<protein>
    <submittedName>
        <fullName evidence="1">STAS domain-containing protein</fullName>
    </submittedName>
</protein>
<accession>A0A859FHV9</accession>
<dbReference type="KEGG" id="psua:FLK61_34610"/>
<dbReference type="InterPro" id="IPR036513">
    <property type="entry name" value="STAS_dom_sf"/>
</dbReference>
<name>A0A859FHV9_9BACI</name>
<gene>
    <name evidence="1" type="ORF">FLK61_34610</name>
</gene>
<dbReference type="SUPFAM" id="SSF52091">
    <property type="entry name" value="SpoIIaa-like"/>
    <property type="match status" value="1"/>
</dbReference>
<evidence type="ECO:0000313" key="2">
    <source>
        <dbReference type="Proteomes" id="UP000318138"/>
    </source>
</evidence>
<dbReference type="CDD" id="cd07041">
    <property type="entry name" value="STAS_RsbR_RsbS_like"/>
    <property type="match status" value="1"/>
</dbReference>
<sequence>MTKTDLFHDDTLRVLNTLTDNVFLCDTSLKLLWMNDAAKNIITLFTDRLAITHPEELITKSLKEIHDSSSSFHKVVHKDGMFPHQAKITIFEDYVASIMVNKVHNSKDQHIGYILYWQDVTFEAREKAQDKQLIEELSTPVLPTVLENTLLIPLSGTFTHSRMSHLTSKVLNEITRKDADHCIFDLSSLTLVEVEDFANNLIKLVDTVHVIGANAFIVGIKNEHASYFASVAKQIRSITFLNFREAMHHLFELEELEITSKKSKKNTGRD</sequence>
<reference evidence="2" key="1">
    <citation type="submission" date="2019-07" db="EMBL/GenBank/DDBJ databases">
        <title>Bacillus alkalisoli sp. nov. isolated from saline soil.</title>
        <authorList>
            <person name="Sun J.-Q."/>
            <person name="Xu L."/>
        </authorList>
    </citation>
    <scope>NUCLEOTIDE SEQUENCE [LARGE SCALE GENOMIC DNA]</scope>
    <source>
        <strain evidence="2">M4U3P1</strain>
    </source>
</reference>
<proteinExistence type="predicted"/>
<dbReference type="Proteomes" id="UP000318138">
    <property type="component" value="Chromosome"/>
</dbReference>
<dbReference type="InterPro" id="IPR051932">
    <property type="entry name" value="Bact_StressResp_Reg"/>
</dbReference>
<organism evidence="1 2">
    <name type="scientific">Paenalkalicoccus suaedae</name>
    <dbReference type="NCBI Taxonomy" id="2592382"/>
    <lineage>
        <taxon>Bacteria</taxon>
        <taxon>Bacillati</taxon>
        <taxon>Bacillota</taxon>
        <taxon>Bacilli</taxon>
        <taxon>Bacillales</taxon>
        <taxon>Bacillaceae</taxon>
        <taxon>Paenalkalicoccus</taxon>
    </lineage>
</organism>
<dbReference type="Gene3D" id="3.30.750.24">
    <property type="entry name" value="STAS domain"/>
    <property type="match status" value="1"/>
</dbReference>
<dbReference type="EMBL" id="CP041372">
    <property type="protein sequence ID" value="QKS71805.1"/>
    <property type="molecule type" value="Genomic_DNA"/>
</dbReference>
<evidence type="ECO:0000313" key="1">
    <source>
        <dbReference type="EMBL" id="QKS71805.1"/>
    </source>
</evidence>